<dbReference type="KEGG" id="bkw:BkAM31D_02970"/>
<organism evidence="6 7">
    <name type="scientific">Halalkalibacter krulwichiae</name>
    <dbReference type="NCBI Taxonomy" id="199441"/>
    <lineage>
        <taxon>Bacteria</taxon>
        <taxon>Bacillati</taxon>
        <taxon>Bacillota</taxon>
        <taxon>Bacilli</taxon>
        <taxon>Bacillales</taxon>
        <taxon>Bacillaceae</taxon>
        <taxon>Halalkalibacter</taxon>
    </lineage>
</organism>
<evidence type="ECO:0000313" key="6">
    <source>
        <dbReference type="EMBL" id="ARK28900.1"/>
    </source>
</evidence>
<keyword evidence="7" id="KW-1185">Reference proteome</keyword>
<protein>
    <recommendedName>
        <fullName evidence="2">Probable nitronate monooxygenase</fullName>
    </recommendedName>
</protein>
<sequence>MSDLFHKNRVSELFNIKYPIIEGGMAQVGDGHLAAAISNQGGLGQIAISGMNPIKFREELELALLETSNPIGVNIPISGFFSYNDYFDVIKEKKDRITAVSLSSGDPRPYIPFLKELGIKVMVVVGTVKHAVNAEKAGADLVICEGFEAGGRNSPYELTLFSLIPQVCKAVSIPVVAAGGISNGAGVLAAFALGADGVQIGTRFIATKECSAHDHYKKLLVQSKDSDTVVIERSIGGVNRVVKSEYVNRVLQLEKQVESFEQLFPYINGYKNKLGAIQGNLEEGWVHAGQSVGLIDSVISVEELFKEIVQEVNESYQSLFQLEPFIN</sequence>
<evidence type="ECO:0000256" key="2">
    <source>
        <dbReference type="ARBA" id="ARBA00013457"/>
    </source>
</evidence>
<evidence type="ECO:0000256" key="5">
    <source>
        <dbReference type="ARBA" id="ARBA00023002"/>
    </source>
</evidence>
<dbReference type="GO" id="GO:0018580">
    <property type="term" value="F:nitronate monooxygenase activity"/>
    <property type="evidence" value="ECO:0007669"/>
    <property type="project" value="InterPro"/>
</dbReference>
<comment type="function">
    <text evidence="1">Nitronate monooxygenase that uses molecular oxygen to catalyze the oxidative denitrification of alkyl nitronates. Acts on propionate 3-nitronate (P3N), the presumed physiological substrate. Probably functions in the detoxification of P3N, a metabolic poison produced by plants and fungi as a defense mechanism.</text>
</comment>
<dbReference type="CDD" id="cd04730">
    <property type="entry name" value="NPD_like"/>
    <property type="match status" value="1"/>
</dbReference>
<keyword evidence="5 6" id="KW-0560">Oxidoreductase</keyword>
<keyword evidence="6" id="KW-0503">Monooxygenase</keyword>
<dbReference type="Pfam" id="PF03060">
    <property type="entry name" value="NMO"/>
    <property type="match status" value="2"/>
</dbReference>
<proteinExistence type="predicted"/>
<dbReference type="STRING" id="199441.BkAM31D_02970"/>
<dbReference type="InterPro" id="IPR013785">
    <property type="entry name" value="Aldolase_TIM"/>
</dbReference>
<dbReference type="SUPFAM" id="SSF51412">
    <property type="entry name" value="Inosine monophosphate dehydrogenase (IMPDH)"/>
    <property type="match status" value="1"/>
</dbReference>
<dbReference type="Gene3D" id="3.20.20.70">
    <property type="entry name" value="Aldolase class I"/>
    <property type="match status" value="1"/>
</dbReference>
<keyword evidence="3" id="KW-0285">Flavoprotein</keyword>
<name>A0A1X9M8H4_9BACI</name>
<dbReference type="Proteomes" id="UP000193006">
    <property type="component" value="Chromosome"/>
</dbReference>
<accession>A0A1X9M8H4</accession>
<gene>
    <name evidence="6" type="ORF">BkAM31D_02970</name>
</gene>
<dbReference type="InterPro" id="IPR004136">
    <property type="entry name" value="NMO"/>
</dbReference>
<dbReference type="PANTHER" id="PTHR32332">
    <property type="entry name" value="2-NITROPROPANE DIOXYGENASE"/>
    <property type="match status" value="1"/>
</dbReference>
<evidence type="ECO:0000256" key="1">
    <source>
        <dbReference type="ARBA" id="ARBA00003535"/>
    </source>
</evidence>
<reference evidence="6 7" key="1">
    <citation type="submission" date="2017-04" db="EMBL/GenBank/DDBJ databases">
        <title>Bacillus krulwichiae AM31D Genome sequencing and assembly.</title>
        <authorList>
            <person name="Krulwich T.A."/>
            <person name="Anastor L."/>
            <person name="Ehrlich R."/>
            <person name="Ehrlich G.D."/>
            <person name="Janto B."/>
        </authorList>
    </citation>
    <scope>NUCLEOTIDE SEQUENCE [LARGE SCALE GENOMIC DNA]</scope>
    <source>
        <strain evidence="6 7">AM31D</strain>
    </source>
</reference>
<dbReference type="EMBL" id="CP020814">
    <property type="protein sequence ID" value="ARK28900.1"/>
    <property type="molecule type" value="Genomic_DNA"/>
</dbReference>
<dbReference type="AlphaFoldDB" id="A0A1X9M8H4"/>
<evidence type="ECO:0000313" key="7">
    <source>
        <dbReference type="Proteomes" id="UP000193006"/>
    </source>
</evidence>
<evidence type="ECO:0000256" key="4">
    <source>
        <dbReference type="ARBA" id="ARBA00022643"/>
    </source>
</evidence>
<dbReference type="RefSeq" id="WP_066157986.1">
    <property type="nucleotide sequence ID" value="NZ_CP020814.1"/>
</dbReference>
<dbReference type="PANTHER" id="PTHR32332:SF20">
    <property type="entry name" value="2-NITROPROPANE DIOXYGENASE-LIKE PROTEIN"/>
    <property type="match status" value="1"/>
</dbReference>
<keyword evidence="4" id="KW-0288">FMN</keyword>
<evidence type="ECO:0000256" key="3">
    <source>
        <dbReference type="ARBA" id="ARBA00022630"/>
    </source>
</evidence>